<dbReference type="NCBIfam" id="TIGR04256">
    <property type="entry name" value="GxxExxY"/>
    <property type="match status" value="1"/>
</dbReference>
<evidence type="ECO:0000313" key="2">
    <source>
        <dbReference type="Proteomes" id="UP000195975"/>
    </source>
</evidence>
<dbReference type="Proteomes" id="UP000195975">
    <property type="component" value="Unassembled WGS sequence"/>
</dbReference>
<accession>A0A9Q5SR72</accession>
<reference evidence="2" key="1">
    <citation type="submission" date="2017-04" db="EMBL/GenBank/DDBJ databases">
        <title>Function of individual gut microbiota members based on whole genome sequencing of pure cultures obtained from chicken caecum.</title>
        <authorList>
            <person name="Medvecky M."/>
            <person name="Cejkova D."/>
            <person name="Polansky O."/>
            <person name="Karasova D."/>
            <person name="Kubasova T."/>
            <person name="Cizek A."/>
            <person name="Rychlik I."/>
        </authorList>
    </citation>
    <scope>NUCLEOTIDE SEQUENCE [LARGE SCALE GENOMIC DNA]</scope>
    <source>
        <strain evidence="2">An42</strain>
    </source>
</reference>
<gene>
    <name evidence="1" type="ORF">B5F96_11070</name>
</gene>
<dbReference type="Pfam" id="PF13366">
    <property type="entry name" value="PDDEXK_3"/>
    <property type="match status" value="1"/>
</dbReference>
<protein>
    <submittedName>
        <fullName evidence="1">GxxExxY protein</fullName>
    </submittedName>
</protein>
<comment type="caution">
    <text evidence="1">The sequence shown here is derived from an EMBL/GenBank/DDBJ whole genome shotgun (WGS) entry which is preliminary data.</text>
</comment>
<dbReference type="EMBL" id="NFIJ01000010">
    <property type="protein sequence ID" value="OUO04924.1"/>
    <property type="molecule type" value="Genomic_DNA"/>
</dbReference>
<dbReference type="GeneID" id="93409101"/>
<dbReference type="AlphaFoldDB" id="A0A9Q5SR72"/>
<name>A0A9Q5SR72_9BACT</name>
<evidence type="ECO:0000313" key="1">
    <source>
        <dbReference type="EMBL" id="OUO04924.1"/>
    </source>
</evidence>
<dbReference type="InterPro" id="IPR026350">
    <property type="entry name" value="GxxExxY"/>
</dbReference>
<organism evidence="1 2">
    <name type="scientific">Parabacteroides johnsonii</name>
    <dbReference type="NCBI Taxonomy" id="387661"/>
    <lineage>
        <taxon>Bacteria</taxon>
        <taxon>Pseudomonadati</taxon>
        <taxon>Bacteroidota</taxon>
        <taxon>Bacteroidia</taxon>
        <taxon>Bacteroidales</taxon>
        <taxon>Tannerellaceae</taxon>
        <taxon>Parabacteroides</taxon>
    </lineage>
</organism>
<proteinExistence type="predicted"/>
<dbReference type="RefSeq" id="WP_008149828.1">
    <property type="nucleotide sequence ID" value="NZ_CAJLBM010000021.1"/>
</dbReference>
<sequence>MTQIEQMIADYLFKEETDGIIAAFYDVYNALGYGFLERVYQNALYLELCKRGYACSAQQKINVYYQGTLVGEYFADMIVNGHIILELKAVDCLCKEHELQLINYLKATNIEVGLLLNFGERPQIKRKVYSNDKKENLRSSV</sequence>